<evidence type="ECO:0000313" key="2">
    <source>
        <dbReference type="EMBL" id="MBB5154383.1"/>
    </source>
</evidence>
<protein>
    <submittedName>
        <fullName evidence="2">Uncharacterized protein YukE</fullName>
    </submittedName>
</protein>
<sequence>MTFEVHVEELTAHASHLDGLTDRLATAVSAAETVSMSDEAYGLLCSFLPPIVNPMEEEGMNALRAAQEGVSTTADNVRKTAEQYSETDDGSAQSLGQLREAVQVRGDAVALRGVPPVGPAGGGMTGFRRGTAAPESE</sequence>
<evidence type="ECO:0000256" key="1">
    <source>
        <dbReference type="SAM" id="MobiDB-lite"/>
    </source>
</evidence>
<dbReference type="GO" id="GO:0009306">
    <property type="term" value="P:protein secretion"/>
    <property type="evidence" value="ECO:0007669"/>
    <property type="project" value="InterPro"/>
</dbReference>
<dbReference type="Proteomes" id="UP000584374">
    <property type="component" value="Unassembled WGS sequence"/>
</dbReference>
<reference evidence="2 3" key="1">
    <citation type="submission" date="2020-08" db="EMBL/GenBank/DDBJ databases">
        <title>Sequencing the genomes of 1000 actinobacteria strains.</title>
        <authorList>
            <person name="Klenk H.-P."/>
        </authorList>
    </citation>
    <scope>NUCLEOTIDE SEQUENCE [LARGE SCALE GENOMIC DNA]</scope>
    <source>
        <strain evidence="2 3">DSM 45584</strain>
    </source>
</reference>
<name>A0A840QBY5_9PSEU</name>
<comment type="caution">
    <text evidence="2">The sequence shown here is derived from an EMBL/GenBank/DDBJ whole genome shotgun (WGS) entry which is preliminary data.</text>
</comment>
<keyword evidence="3" id="KW-1185">Reference proteome</keyword>
<dbReference type="EMBL" id="JACHIW010000001">
    <property type="protein sequence ID" value="MBB5154383.1"/>
    <property type="molecule type" value="Genomic_DNA"/>
</dbReference>
<dbReference type="AlphaFoldDB" id="A0A840QBY5"/>
<dbReference type="InterPro" id="IPR022536">
    <property type="entry name" value="EspC"/>
</dbReference>
<evidence type="ECO:0000313" key="3">
    <source>
        <dbReference type="Proteomes" id="UP000584374"/>
    </source>
</evidence>
<dbReference type="RefSeq" id="WP_184725922.1">
    <property type="nucleotide sequence ID" value="NZ_JACHIW010000001.1"/>
</dbReference>
<organism evidence="2 3">
    <name type="scientific">Saccharopolyspora phatthalungensis</name>
    <dbReference type="NCBI Taxonomy" id="664693"/>
    <lineage>
        <taxon>Bacteria</taxon>
        <taxon>Bacillati</taxon>
        <taxon>Actinomycetota</taxon>
        <taxon>Actinomycetes</taxon>
        <taxon>Pseudonocardiales</taxon>
        <taxon>Pseudonocardiaceae</taxon>
        <taxon>Saccharopolyspora</taxon>
    </lineage>
</organism>
<feature type="region of interest" description="Disordered" evidence="1">
    <location>
        <begin position="112"/>
        <end position="137"/>
    </location>
</feature>
<proteinExistence type="predicted"/>
<dbReference type="Pfam" id="PF10824">
    <property type="entry name" value="T7SS_ESX_EspC"/>
    <property type="match status" value="1"/>
</dbReference>
<accession>A0A840QBY5</accession>
<gene>
    <name evidence="2" type="ORF">BJ970_001917</name>
</gene>